<dbReference type="Proteomes" id="UP000663873">
    <property type="component" value="Unassembled WGS sequence"/>
</dbReference>
<dbReference type="OrthoDB" id="2684236at2759"/>
<dbReference type="Proteomes" id="UP000663825">
    <property type="component" value="Unassembled WGS sequence"/>
</dbReference>
<name>A0A817WUY1_9BILA</name>
<feature type="region of interest" description="Disordered" evidence="1">
    <location>
        <begin position="312"/>
        <end position="342"/>
    </location>
</feature>
<dbReference type="InterPro" id="IPR009836">
    <property type="entry name" value="GRDP-like"/>
</dbReference>
<accession>A0A817WUY1</accession>
<dbReference type="Proteomes" id="UP000663851">
    <property type="component" value="Unassembled WGS sequence"/>
</dbReference>
<feature type="compositionally biased region" description="Gly residues" evidence="1">
    <location>
        <begin position="317"/>
        <end position="342"/>
    </location>
</feature>
<dbReference type="PANTHER" id="PTHR34365:SF7">
    <property type="entry name" value="GLYCINE-RICH DOMAIN-CONTAINING PROTEIN 1"/>
    <property type="match status" value="1"/>
</dbReference>
<evidence type="ECO:0000313" key="7">
    <source>
        <dbReference type="Proteomes" id="UP000663873"/>
    </source>
</evidence>
<protein>
    <recommendedName>
        <fullName evidence="8">Glycine-rich domain-containing protein-like</fullName>
    </recommendedName>
</protein>
<evidence type="ECO:0000313" key="2">
    <source>
        <dbReference type="EMBL" id="CAF3041523.1"/>
    </source>
</evidence>
<evidence type="ECO:0000313" key="3">
    <source>
        <dbReference type="EMBL" id="CAF3360762.1"/>
    </source>
</evidence>
<dbReference type="Pfam" id="PF07173">
    <property type="entry name" value="GRDP-like"/>
    <property type="match status" value="1"/>
</dbReference>
<gene>
    <name evidence="5" type="ORF">HFQ381_LOCUS32733</name>
    <name evidence="3" type="ORF">LUA448_LOCUS13934</name>
    <name evidence="2" type="ORF">TIS948_LOCUS3547</name>
    <name evidence="4" type="ORF">UJA718_LOCUS27113</name>
</gene>
<organism evidence="3 6">
    <name type="scientific">Rotaria socialis</name>
    <dbReference type="NCBI Taxonomy" id="392032"/>
    <lineage>
        <taxon>Eukaryota</taxon>
        <taxon>Metazoa</taxon>
        <taxon>Spiralia</taxon>
        <taxon>Gnathifera</taxon>
        <taxon>Rotifera</taxon>
        <taxon>Eurotatoria</taxon>
        <taxon>Bdelloidea</taxon>
        <taxon>Philodinida</taxon>
        <taxon>Philodinidae</taxon>
        <taxon>Rotaria</taxon>
    </lineage>
</organism>
<comment type="caution">
    <text evidence="3">The sequence shown here is derived from an EMBL/GenBank/DDBJ whole genome shotgun (WGS) entry which is preliminary data.</text>
</comment>
<dbReference type="EMBL" id="CAJNYD010001715">
    <property type="protein sequence ID" value="CAF3360762.1"/>
    <property type="molecule type" value="Genomic_DNA"/>
</dbReference>
<keyword evidence="7" id="KW-1185">Reference proteome</keyword>
<sequence>MRNYLLRSIPNFYAKIKIKDHHTFRISFNVLSDHILLLRQVIDRPELTEEGPLLNQFIKDYCNRMAGRKMETIRQQMNLPLEIEWIWHVHRLHPIAYYNDCTKQLSDGQVLDKKICQVLKNFQFENDSISRVSSMDSHSSFVPSTDLAKAAIRQRGFLEKFSKHSLYTQDLTEVKRSYFNSLVQNYVLFMKLAQKNSMIVPTFDIDLIWHTHMRHPLQYHAASKALCGFVLDHNDAIETNVLLKAYKKTAEDWKNTYNTKYGEDIDRRYLETKHVGGCALVYDAMYWLWSDRDAWCEKIHGDYMLTCSSKSTDNASGGDGSDGDGYGDSSGCGGDCGGCGGD</sequence>
<evidence type="ECO:0008006" key="8">
    <source>
        <dbReference type="Google" id="ProtNLM"/>
    </source>
</evidence>
<evidence type="ECO:0000313" key="6">
    <source>
        <dbReference type="Proteomes" id="UP000663833"/>
    </source>
</evidence>
<reference evidence="3" key="1">
    <citation type="submission" date="2021-02" db="EMBL/GenBank/DDBJ databases">
        <authorList>
            <person name="Nowell W R."/>
        </authorList>
    </citation>
    <scope>NUCLEOTIDE SEQUENCE</scope>
</reference>
<dbReference type="EMBL" id="CAJOBP010007367">
    <property type="protein sequence ID" value="CAF4512972.1"/>
    <property type="molecule type" value="Genomic_DNA"/>
</dbReference>
<dbReference type="EMBL" id="CAJOBO010008571">
    <property type="protein sequence ID" value="CAF4585235.1"/>
    <property type="molecule type" value="Genomic_DNA"/>
</dbReference>
<proteinExistence type="predicted"/>
<dbReference type="Proteomes" id="UP000663833">
    <property type="component" value="Unassembled WGS sequence"/>
</dbReference>
<dbReference type="EMBL" id="CAJNXB010000269">
    <property type="protein sequence ID" value="CAF3041523.1"/>
    <property type="molecule type" value="Genomic_DNA"/>
</dbReference>
<evidence type="ECO:0000313" key="4">
    <source>
        <dbReference type="EMBL" id="CAF4512972.1"/>
    </source>
</evidence>
<evidence type="ECO:0000313" key="5">
    <source>
        <dbReference type="EMBL" id="CAF4585235.1"/>
    </source>
</evidence>
<evidence type="ECO:0000256" key="1">
    <source>
        <dbReference type="SAM" id="MobiDB-lite"/>
    </source>
</evidence>
<dbReference type="AlphaFoldDB" id="A0A817WUY1"/>
<dbReference type="PANTHER" id="PTHR34365">
    <property type="entry name" value="ENOLASE (DUF1399)"/>
    <property type="match status" value="1"/>
</dbReference>